<dbReference type="PROSITE" id="PS00606">
    <property type="entry name" value="KS3_1"/>
    <property type="match status" value="1"/>
</dbReference>
<accession>A0A511TD01</accession>
<dbReference type="GO" id="GO:0004312">
    <property type="term" value="F:fatty acid synthase activity"/>
    <property type="evidence" value="ECO:0007669"/>
    <property type="project" value="TreeGrafter"/>
</dbReference>
<dbReference type="GO" id="GO:0005737">
    <property type="term" value="C:cytoplasm"/>
    <property type="evidence" value="ECO:0007669"/>
    <property type="project" value="TreeGrafter"/>
</dbReference>
<dbReference type="SMART" id="SM00825">
    <property type="entry name" value="PKS_KS"/>
    <property type="match status" value="2"/>
</dbReference>
<comment type="similarity">
    <text evidence="4">Belongs to the thiolase-like superfamily. Beta-ketoacyl-ACP synthases family.</text>
</comment>
<gene>
    <name evidence="6" type="ORF">MFU01_70960</name>
    <name evidence="7" type="ORF">SAMN05443572_111274</name>
</gene>
<keyword evidence="3 4" id="KW-0808">Transferase</keyword>
<evidence type="ECO:0000256" key="4">
    <source>
        <dbReference type="RuleBase" id="RU003694"/>
    </source>
</evidence>
<evidence type="ECO:0000313" key="7">
    <source>
        <dbReference type="EMBL" id="SEU36692.1"/>
    </source>
</evidence>
<evidence type="ECO:0000256" key="2">
    <source>
        <dbReference type="ARBA" id="ARBA00022553"/>
    </source>
</evidence>
<keyword evidence="8" id="KW-1185">Reference proteome</keyword>
<dbReference type="Gene3D" id="3.40.47.10">
    <property type="match status" value="2"/>
</dbReference>
<dbReference type="GO" id="GO:0006633">
    <property type="term" value="P:fatty acid biosynthetic process"/>
    <property type="evidence" value="ECO:0007669"/>
    <property type="project" value="InterPro"/>
</dbReference>
<evidence type="ECO:0000313" key="8">
    <source>
        <dbReference type="Proteomes" id="UP000183760"/>
    </source>
</evidence>
<dbReference type="InterPro" id="IPR020841">
    <property type="entry name" value="PKS_Beta-ketoAc_synthase_dom"/>
</dbReference>
<dbReference type="Pfam" id="PF00109">
    <property type="entry name" value="ketoacyl-synt"/>
    <property type="match status" value="2"/>
</dbReference>
<dbReference type="GO" id="GO:0004315">
    <property type="term" value="F:3-oxoacyl-[acyl-carrier-protein] synthase activity"/>
    <property type="evidence" value="ECO:0007669"/>
    <property type="project" value="InterPro"/>
</dbReference>
<evidence type="ECO:0000259" key="5">
    <source>
        <dbReference type="PROSITE" id="PS52004"/>
    </source>
</evidence>
<evidence type="ECO:0000313" key="6">
    <source>
        <dbReference type="EMBL" id="GEN12059.1"/>
    </source>
</evidence>
<dbReference type="GO" id="GO:0005886">
    <property type="term" value="C:plasma membrane"/>
    <property type="evidence" value="ECO:0007669"/>
    <property type="project" value="TreeGrafter"/>
</dbReference>
<dbReference type="Proteomes" id="UP000183760">
    <property type="component" value="Unassembled WGS sequence"/>
</dbReference>
<name>A0A511TD01_MYXFU</name>
<dbReference type="RefSeq" id="WP_074958030.1">
    <property type="nucleotide sequence ID" value="NZ_BJXR01000053.1"/>
</dbReference>
<evidence type="ECO:0000256" key="3">
    <source>
        <dbReference type="ARBA" id="ARBA00022679"/>
    </source>
</evidence>
<proteinExistence type="inferred from homology"/>
<keyword evidence="2" id="KW-0597">Phosphoprotein</keyword>
<reference evidence="6 9" key="2">
    <citation type="submission" date="2019-07" db="EMBL/GenBank/DDBJ databases">
        <title>Whole genome shotgun sequence of Myxococcus fulvus NBRC 100333.</title>
        <authorList>
            <person name="Hosoyama A."/>
            <person name="Uohara A."/>
            <person name="Ohji S."/>
            <person name="Ichikawa N."/>
        </authorList>
    </citation>
    <scope>NUCLEOTIDE SEQUENCE [LARGE SCALE GENOMIC DNA]</scope>
    <source>
        <strain evidence="6 9">NBRC 100333</strain>
    </source>
</reference>
<dbReference type="CDD" id="cd00833">
    <property type="entry name" value="PKS"/>
    <property type="match status" value="2"/>
</dbReference>
<sequence length="948" mass="101249">MPAERQEPIAIIGMGCVLPDAHDVPTFWKNLQAGHVAVRPLTGARWDWSAYGSDDPSAVDRTTSFLGAPVEGLKFDWKKFKVPPIETRLLHTIEMMVLEAAVQAMTSAGYTPEREFARDRVAVIAGSSGMGRKSNLGFNTKWRLPELLRAASQTEAWKELSSEQAEHVARQVQEELVRQHIDGSDDWAFWGFMSPVLGRVCSLFDLHGPHFCVDAHAASGLAALETAVQGLMSGEWDMALVGAASPALSPMEYVLHDKLRRLSRRGVFPLDARADGTALGEGAVMFLLKPLEAARRDGDPIQGVLRGVGGVNRGAGPSMTATDAQAHRRAAEEAHRRAAVAADSVCFVETGATGVPSWDAHLVEGLSDAYRGSNGVSLGAISESVGDLQAASSLAAMLKVLLMLRERTLVPQRSFQTRHPDVVLGDTSPRVLTEQAALTRGPRRAAVHAAGFGGVAWHAVVEAYEPEAPQVRGRAPRPPAEPIAMVGFACKYPDAPSPEVLWDNALKGHCAVGDIPESRWPVSLYHDASRAWGETSRETFFRVYSPKAALVAESPLRFTEFGIPPNAVARMDPAQRWTLEVAKAAVADAGRSLPSERTAVIVATTPGNLQEVAVETRLAFPELASVYRQVLSRSGVPMDNVERFVAQAREAFQGQQPSITSDSLPGILNSAPATRVARALDVRGPAFTVESACASTLTALSLAIQGLRDGRWDVAVVGGVWSQITAPYCVNMCFVGAISPKGRMRPFSQEADGFVHGEGCGIFVLKRLSDAKRDGGRIHALIRGVGGSTDGRGKSIFASQARGQALAMRRALHDSGVGAESIQYVEAHATGMLEGDLPEAGALVEVYGRESQPVRIGAIKPHIGHSYIASAGAGVLRAVLALQRGVLPPLFTGAALNARLASSEGPLSFARDASPWGVGDAPRRAAVNAYGFGGTNYHLILEEYRDAP</sequence>
<organism evidence="6 9">
    <name type="scientific">Myxococcus fulvus</name>
    <dbReference type="NCBI Taxonomy" id="33"/>
    <lineage>
        <taxon>Bacteria</taxon>
        <taxon>Pseudomonadati</taxon>
        <taxon>Myxococcota</taxon>
        <taxon>Myxococcia</taxon>
        <taxon>Myxococcales</taxon>
        <taxon>Cystobacterineae</taxon>
        <taxon>Myxococcaceae</taxon>
        <taxon>Myxococcus</taxon>
    </lineage>
</organism>
<dbReference type="GO" id="GO:0071770">
    <property type="term" value="P:DIM/DIP cell wall layer assembly"/>
    <property type="evidence" value="ECO:0007669"/>
    <property type="project" value="TreeGrafter"/>
</dbReference>
<dbReference type="Proteomes" id="UP000321514">
    <property type="component" value="Unassembled WGS sequence"/>
</dbReference>
<dbReference type="PROSITE" id="PS52004">
    <property type="entry name" value="KS3_2"/>
    <property type="match status" value="2"/>
</dbReference>
<comment type="caution">
    <text evidence="6">The sequence shown here is derived from an EMBL/GenBank/DDBJ whole genome shotgun (WGS) entry which is preliminary data.</text>
</comment>
<dbReference type="OrthoDB" id="9778690at2"/>
<dbReference type="InterPro" id="IPR014030">
    <property type="entry name" value="Ketoacyl_synth_N"/>
</dbReference>
<reference evidence="7 8" key="1">
    <citation type="submission" date="2016-10" db="EMBL/GenBank/DDBJ databases">
        <authorList>
            <person name="Varghese N."/>
            <person name="Submissions S."/>
        </authorList>
    </citation>
    <scope>NUCLEOTIDE SEQUENCE [LARGE SCALE GENOMIC DNA]</scope>
    <source>
        <strain evidence="7 8">DSM 16525</strain>
    </source>
</reference>
<dbReference type="InterPro" id="IPR050091">
    <property type="entry name" value="PKS_NRPS_Biosynth_Enz"/>
</dbReference>
<dbReference type="InterPro" id="IPR014031">
    <property type="entry name" value="Ketoacyl_synth_C"/>
</dbReference>
<dbReference type="AlphaFoldDB" id="A0A511TD01"/>
<dbReference type="EMBL" id="BJXR01000053">
    <property type="protein sequence ID" value="GEN12059.1"/>
    <property type="molecule type" value="Genomic_DNA"/>
</dbReference>
<feature type="domain" description="Ketosynthase family 3 (KS3)" evidence="5">
    <location>
        <begin position="480"/>
        <end position="943"/>
    </location>
</feature>
<evidence type="ECO:0000313" key="9">
    <source>
        <dbReference type="Proteomes" id="UP000321514"/>
    </source>
</evidence>
<protein>
    <submittedName>
        <fullName evidence="7">Beta-ketoacyl synthase, C-terminal domain</fullName>
    </submittedName>
</protein>
<dbReference type="Pfam" id="PF02801">
    <property type="entry name" value="Ketoacyl-synt_C"/>
    <property type="match status" value="2"/>
</dbReference>
<dbReference type="EMBL" id="FOIB01000011">
    <property type="protein sequence ID" value="SEU36692.1"/>
    <property type="molecule type" value="Genomic_DNA"/>
</dbReference>
<dbReference type="InterPro" id="IPR016039">
    <property type="entry name" value="Thiolase-like"/>
</dbReference>
<feature type="domain" description="Ketosynthase family 3 (KS3)" evidence="5">
    <location>
        <begin position="6"/>
        <end position="463"/>
    </location>
</feature>
<dbReference type="SUPFAM" id="SSF53901">
    <property type="entry name" value="Thiolase-like"/>
    <property type="match status" value="3"/>
</dbReference>
<dbReference type="PANTHER" id="PTHR43775:SF37">
    <property type="entry name" value="SI:DKEY-61P9.11"/>
    <property type="match status" value="1"/>
</dbReference>
<dbReference type="InterPro" id="IPR018201">
    <property type="entry name" value="Ketoacyl_synth_AS"/>
</dbReference>
<dbReference type="PANTHER" id="PTHR43775">
    <property type="entry name" value="FATTY ACID SYNTHASE"/>
    <property type="match status" value="1"/>
</dbReference>
<keyword evidence="1" id="KW-0596">Phosphopantetheine</keyword>
<evidence type="ECO:0000256" key="1">
    <source>
        <dbReference type="ARBA" id="ARBA00022450"/>
    </source>
</evidence>